<protein>
    <submittedName>
        <fullName evidence="1">Type II toxin-antitoxin system HigB family toxin</fullName>
    </submittedName>
</protein>
<evidence type="ECO:0000313" key="1">
    <source>
        <dbReference type="EMBL" id="QEM12806.1"/>
    </source>
</evidence>
<dbReference type="EMBL" id="CP043450">
    <property type="protein sequence ID" value="QEM12806.1"/>
    <property type="molecule type" value="Genomic_DNA"/>
</dbReference>
<reference evidence="1" key="1">
    <citation type="submission" date="2019-08" db="EMBL/GenBank/DDBJ databases">
        <title>Comparative genome analysis confer to the adaptation heavy metal polluted environment.</title>
        <authorList>
            <person name="Li Y."/>
        </authorList>
    </citation>
    <scope>NUCLEOTIDE SEQUENCE [LARGE SCALE GENOMIC DNA]</scope>
    <source>
        <strain evidence="1">P1</strain>
    </source>
</reference>
<dbReference type="InterPro" id="IPR018669">
    <property type="entry name" value="Toxin_HigB"/>
</dbReference>
<dbReference type="GO" id="GO:0003723">
    <property type="term" value="F:RNA binding"/>
    <property type="evidence" value="ECO:0007669"/>
    <property type="project" value="InterPro"/>
</dbReference>
<organism evidence="1 2">
    <name type="scientific">Mucilaginibacter rubeus</name>
    <dbReference type="NCBI Taxonomy" id="2027860"/>
    <lineage>
        <taxon>Bacteria</taxon>
        <taxon>Pseudomonadati</taxon>
        <taxon>Bacteroidota</taxon>
        <taxon>Sphingobacteriia</taxon>
        <taxon>Sphingobacteriales</taxon>
        <taxon>Sphingobacteriaceae</taxon>
        <taxon>Mucilaginibacter</taxon>
    </lineage>
</organism>
<dbReference type="GO" id="GO:0004519">
    <property type="term" value="F:endonuclease activity"/>
    <property type="evidence" value="ECO:0007669"/>
    <property type="project" value="InterPro"/>
</dbReference>
<dbReference type="OrthoDB" id="9799912at2"/>
<name>A0A5C1I4M1_9SPHI</name>
<dbReference type="RefSeq" id="WP_112575753.1">
    <property type="nucleotide sequence ID" value="NZ_CP043450.1"/>
</dbReference>
<dbReference type="GO" id="GO:0110001">
    <property type="term" value="C:toxin-antitoxin complex"/>
    <property type="evidence" value="ECO:0007669"/>
    <property type="project" value="InterPro"/>
</dbReference>
<accession>A0A5C1I4M1</accession>
<dbReference type="Proteomes" id="UP000251402">
    <property type="component" value="Chromosome"/>
</dbReference>
<dbReference type="Pfam" id="PF09907">
    <property type="entry name" value="HigB_toxin"/>
    <property type="match status" value="1"/>
</dbReference>
<evidence type="ECO:0000313" key="2">
    <source>
        <dbReference type="Proteomes" id="UP000251402"/>
    </source>
</evidence>
<gene>
    <name evidence="1" type="ORF">DEO27_023275</name>
</gene>
<dbReference type="KEGG" id="mrub:DEO27_023275"/>
<sequence length="97" mass="11400">MKIIYLTKLDQFAKKHNDSAKSLKVWKTIVLDTKWKKSIDVLNDFPTAKIIKGDRARFKIVGNRYRLIVEVDYEDEIVEVRFIGTHAQYDEINAETI</sequence>
<proteinExistence type="predicted"/>
<dbReference type="AlphaFoldDB" id="A0A5C1I4M1"/>
<keyword evidence="2" id="KW-1185">Reference proteome</keyword>